<dbReference type="Gene3D" id="1.20.1260.30">
    <property type="match status" value="1"/>
</dbReference>
<dbReference type="RefSeq" id="WP_053173383.1">
    <property type="nucleotide sequence ID" value="NZ_LFYT02000007.1"/>
</dbReference>
<dbReference type="PANTHER" id="PTHR42998:SF1">
    <property type="entry name" value="TYPE I RESTRICTION ENZYME HINDI METHYLASE SUBUNIT"/>
    <property type="match status" value="1"/>
</dbReference>
<keyword evidence="3 10" id="KW-0489">Methyltransferase</keyword>
<organism evidence="10 11">
    <name type="scientific">Limnohabitans planktonicus II-D5</name>
    <dbReference type="NCBI Taxonomy" id="1293045"/>
    <lineage>
        <taxon>Bacteria</taxon>
        <taxon>Pseudomonadati</taxon>
        <taxon>Pseudomonadota</taxon>
        <taxon>Betaproteobacteria</taxon>
        <taxon>Burkholderiales</taxon>
        <taxon>Comamonadaceae</taxon>
        <taxon>Limnohabitans</taxon>
    </lineage>
</organism>
<dbReference type="GO" id="GO:0032259">
    <property type="term" value="P:methylation"/>
    <property type="evidence" value="ECO:0007669"/>
    <property type="project" value="UniProtKB-KW"/>
</dbReference>
<evidence type="ECO:0000313" key="11">
    <source>
        <dbReference type="Proteomes" id="UP000037507"/>
    </source>
</evidence>
<dbReference type="InterPro" id="IPR052916">
    <property type="entry name" value="Type-I_RE_MTase_Subunit"/>
</dbReference>
<dbReference type="PRINTS" id="PR00507">
    <property type="entry name" value="N12N6MTFRASE"/>
</dbReference>
<accession>A0A2T7UEU2</accession>
<dbReference type="Proteomes" id="UP000037507">
    <property type="component" value="Unassembled WGS sequence"/>
</dbReference>
<dbReference type="Pfam" id="PF02384">
    <property type="entry name" value="N6_Mtase"/>
    <property type="match status" value="1"/>
</dbReference>
<evidence type="ECO:0000259" key="8">
    <source>
        <dbReference type="Pfam" id="PF02384"/>
    </source>
</evidence>
<dbReference type="InterPro" id="IPR038333">
    <property type="entry name" value="T1MK-like_N_sf"/>
</dbReference>
<evidence type="ECO:0000256" key="6">
    <source>
        <dbReference type="ARBA" id="ARBA00022747"/>
    </source>
</evidence>
<dbReference type="EMBL" id="LFYT02000007">
    <property type="protein sequence ID" value="PVE43217.1"/>
    <property type="molecule type" value="Genomic_DNA"/>
</dbReference>
<gene>
    <name evidence="10" type="ORF">H663_007980</name>
</gene>
<dbReference type="STRING" id="1293045.H663_12285"/>
<evidence type="ECO:0000256" key="1">
    <source>
        <dbReference type="ARBA" id="ARBA00006594"/>
    </source>
</evidence>
<feature type="domain" description="N6 adenine-specific DNA methyltransferase N-terminal" evidence="9">
    <location>
        <begin position="13"/>
        <end position="138"/>
    </location>
</feature>
<dbReference type="AlphaFoldDB" id="A0A2T7UEU2"/>
<dbReference type="InterPro" id="IPR003356">
    <property type="entry name" value="DNA_methylase_A-5"/>
</dbReference>
<dbReference type="GO" id="GO:0009007">
    <property type="term" value="F:site-specific DNA-methyltransferase (adenine-specific) activity"/>
    <property type="evidence" value="ECO:0007669"/>
    <property type="project" value="UniProtKB-EC"/>
</dbReference>
<dbReference type="InterPro" id="IPR022749">
    <property type="entry name" value="D12N6_MeTrfase_N"/>
</dbReference>
<dbReference type="GO" id="GO:0009307">
    <property type="term" value="P:DNA restriction-modification system"/>
    <property type="evidence" value="ECO:0007669"/>
    <property type="project" value="UniProtKB-KW"/>
</dbReference>
<evidence type="ECO:0000313" key="10">
    <source>
        <dbReference type="EMBL" id="PVE43217.1"/>
    </source>
</evidence>
<dbReference type="InterPro" id="IPR029063">
    <property type="entry name" value="SAM-dependent_MTases_sf"/>
</dbReference>
<sequence>MTANAFHNIAQIETSLWEAADQLRANSNLTATEYSMPVLGVIFLRHATNRYQTALQAIEAAQAAGTMPKRPLVKGDFIKRRALMLPEAARYDTLLNLPSGGSLGGALVAAMNAIEADFAPLQGSLPKDYDRFDNKLLENLLRCFDSQALRNATGDVFGRIYEYFLMKFAMQGAQDNGEFFTPPSLVQTLVNIIEPDHGVVADLACGSGGMFVQSSHFIEQSGQETMNRVTFYGQEKTPTTIRLAKMNLAVHGLEGDIQEANTFYDDPHRLQDGKPLWGNVDFMMANPPFNVDKVDAEAIKTDRRLPFGLPGINKDKHVSNGNYLWISYFHSYLSPTGRAGFVMSSQASSAGHGEKEVRRKLVETGDVDVMVAIRSNFFYTRTVPCELWHFDRSKPAALKDKVLMLDARNVYRKVTRKIYDFSPEQQAHLSAIVWLYRGQQSRYLSLVHSYITRLNTEAQGVDATLTPLLDQLTQSQLALQTLSKAISALKDAPQPAQESLNALQAALAEQSQAAQAFMTDRASLVTGLQAFGKTVTASGTQASTDNATQIQLRQSFDKQAEAAKGMVKQIDLLYKLAARSAQQAQALAAQLSQHEGKSDKDAAIQAAADLLDRRAVNKSLKQLDEARHTAVEQLKACAYTHRQMVWLQERFPNAEMQDVPGLCKVVSRADIEAADWSLTPGRYVGVAPAEVDEDFDFEQTLRDIHVELTDLNREAVELAAKIAANFEGLGV</sequence>
<dbReference type="GO" id="GO:0008170">
    <property type="term" value="F:N-methyltransferase activity"/>
    <property type="evidence" value="ECO:0007669"/>
    <property type="project" value="InterPro"/>
</dbReference>
<name>A0A2T7UEU2_9BURK</name>
<evidence type="ECO:0000256" key="7">
    <source>
        <dbReference type="ARBA" id="ARBA00047942"/>
    </source>
</evidence>
<evidence type="ECO:0000259" key="9">
    <source>
        <dbReference type="Pfam" id="PF12161"/>
    </source>
</evidence>
<comment type="catalytic activity">
    <reaction evidence="7">
        <text>a 2'-deoxyadenosine in DNA + S-adenosyl-L-methionine = an N(6)-methyl-2'-deoxyadenosine in DNA + S-adenosyl-L-homocysteine + H(+)</text>
        <dbReference type="Rhea" id="RHEA:15197"/>
        <dbReference type="Rhea" id="RHEA-COMP:12418"/>
        <dbReference type="Rhea" id="RHEA-COMP:12419"/>
        <dbReference type="ChEBI" id="CHEBI:15378"/>
        <dbReference type="ChEBI" id="CHEBI:57856"/>
        <dbReference type="ChEBI" id="CHEBI:59789"/>
        <dbReference type="ChEBI" id="CHEBI:90615"/>
        <dbReference type="ChEBI" id="CHEBI:90616"/>
        <dbReference type="EC" id="2.1.1.72"/>
    </reaction>
</comment>
<evidence type="ECO:0000256" key="3">
    <source>
        <dbReference type="ARBA" id="ARBA00022603"/>
    </source>
</evidence>
<reference evidence="10" key="1">
    <citation type="submission" date="2017-04" db="EMBL/GenBank/DDBJ databases">
        <title>Unexpected and diverse lifestyles within the genus Limnohabitans.</title>
        <authorList>
            <person name="Kasalicky V."/>
            <person name="Mehrshad M."/>
            <person name="Andrei S.-A."/>
            <person name="Salcher M."/>
            <person name="Kratochvilova H."/>
            <person name="Simek K."/>
            <person name="Ghai R."/>
        </authorList>
    </citation>
    <scope>NUCLEOTIDE SEQUENCE [LARGE SCALE GENOMIC DNA]</scope>
    <source>
        <strain evidence="10">II-D5</strain>
    </source>
</reference>
<evidence type="ECO:0000256" key="4">
    <source>
        <dbReference type="ARBA" id="ARBA00022679"/>
    </source>
</evidence>
<feature type="domain" description="DNA methylase adenine-specific" evidence="8">
    <location>
        <begin position="154"/>
        <end position="429"/>
    </location>
</feature>
<protein>
    <recommendedName>
        <fullName evidence="2">site-specific DNA-methyltransferase (adenine-specific)</fullName>
        <ecNumber evidence="2">2.1.1.72</ecNumber>
    </recommendedName>
</protein>
<comment type="caution">
    <text evidence="10">The sequence shown here is derived from an EMBL/GenBank/DDBJ whole genome shotgun (WGS) entry which is preliminary data.</text>
</comment>
<proteinExistence type="inferred from homology"/>
<dbReference type="SUPFAM" id="SSF53335">
    <property type="entry name" value="S-adenosyl-L-methionine-dependent methyltransferases"/>
    <property type="match status" value="1"/>
</dbReference>
<dbReference type="EC" id="2.1.1.72" evidence="2"/>
<dbReference type="GO" id="GO:0003677">
    <property type="term" value="F:DNA binding"/>
    <property type="evidence" value="ECO:0007669"/>
    <property type="project" value="InterPro"/>
</dbReference>
<keyword evidence="11" id="KW-1185">Reference proteome</keyword>
<keyword evidence="5" id="KW-0949">S-adenosyl-L-methionine</keyword>
<keyword evidence="4" id="KW-0808">Transferase</keyword>
<comment type="similarity">
    <text evidence="1">Belongs to the N(4)/N(6)-methyltransferase family.</text>
</comment>
<evidence type="ECO:0000256" key="2">
    <source>
        <dbReference type="ARBA" id="ARBA00011900"/>
    </source>
</evidence>
<keyword evidence="6" id="KW-0680">Restriction system</keyword>
<evidence type="ECO:0000256" key="5">
    <source>
        <dbReference type="ARBA" id="ARBA00022691"/>
    </source>
</evidence>
<dbReference type="Gene3D" id="3.40.50.150">
    <property type="entry name" value="Vaccinia Virus protein VP39"/>
    <property type="match status" value="1"/>
</dbReference>
<dbReference type="Pfam" id="PF12161">
    <property type="entry name" value="HsdM_N"/>
    <property type="match status" value="1"/>
</dbReference>
<dbReference type="PANTHER" id="PTHR42998">
    <property type="entry name" value="TYPE I RESTRICTION ENZYME HINDVIIP M PROTEIN-RELATED"/>
    <property type="match status" value="1"/>
</dbReference>
<dbReference type="OrthoDB" id="9784823at2"/>